<dbReference type="PIRSF" id="PIRSF006078">
    <property type="entry name" value="GlxK"/>
    <property type="match status" value="1"/>
</dbReference>
<dbReference type="InterPro" id="IPR004381">
    <property type="entry name" value="Glycerate_kinase"/>
</dbReference>
<evidence type="ECO:0000256" key="1">
    <source>
        <dbReference type="ARBA" id="ARBA00006284"/>
    </source>
</evidence>
<dbReference type="Gene3D" id="3.90.1510.10">
    <property type="entry name" value="Glycerate kinase, domain 2"/>
    <property type="match status" value="1"/>
</dbReference>
<gene>
    <name evidence="6" type="ORF">C1J01_06570</name>
</gene>
<keyword evidence="2 4" id="KW-0808">Transferase</keyword>
<comment type="caution">
    <text evidence="6">The sequence shown here is derived from an EMBL/GenBank/DDBJ whole genome shotgun (WGS) entry which is preliminary data.</text>
</comment>
<dbReference type="InterPro" id="IPR036129">
    <property type="entry name" value="Glycerate_kinase_sf"/>
</dbReference>
<evidence type="ECO:0000256" key="5">
    <source>
        <dbReference type="SAM" id="MobiDB-lite"/>
    </source>
</evidence>
<keyword evidence="3 4" id="KW-0418">Kinase</keyword>
<dbReference type="GO" id="GO:0031388">
    <property type="term" value="P:organic acid phosphorylation"/>
    <property type="evidence" value="ECO:0007669"/>
    <property type="project" value="UniProtKB-UniRule"/>
</dbReference>
<comment type="similarity">
    <text evidence="1 4">Belongs to the glycerate kinase type-1 family.</text>
</comment>
<dbReference type="Pfam" id="PF02595">
    <property type="entry name" value="Gly_kinase"/>
    <property type="match status" value="1"/>
</dbReference>
<proteinExistence type="inferred from homology"/>
<dbReference type="InterPro" id="IPR018197">
    <property type="entry name" value="Glycerate_kinase_RE-like"/>
</dbReference>
<dbReference type="EMBL" id="POUD01000016">
    <property type="protein sequence ID" value="PZG21533.1"/>
    <property type="molecule type" value="Genomic_DNA"/>
</dbReference>
<dbReference type="AlphaFoldDB" id="A0A2W2EGR1"/>
<dbReference type="Gene3D" id="3.40.50.10350">
    <property type="entry name" value="Glycerate kinase, domain 1"/>
    <property type="match status" value="1"/>
</dbReference>
<feature type="region of interest" description="Disordered" evidence="5">
    <location>
        <begin position="1"/>
        <end position="27"/>
    </location>
</feature>
<keyword evidence="7" id="KW-1185">Reference proteome</keyword>
<accession>A0A2W2EGR1</accession>
<organism evidence="6 7">
    <name type="scientific">Nonomuraea aridisoli</name>
    <dbReference type="NCBI Taxonomy" id="2070368"/>
    <lineage>
        <taxon>Bacteria</taxon>
        <taxon>Bacillati</taxon>
        <taxon>Actinomycetota</taxon>
        <taxon>Actinomycetes</taxon>
        <taxon>Streptosporangiales</taxon>
        <taxon>Streptosporangiaceae</taxon>
        <taxon>Nonomuraea</taxon>
    </lineage>
</organism>
<dbReference type="SUPFAM" id="SSF110738">
    <property type="entry name" value="Glycerate kinase I"/>
    <property type="match status" value="1"/>
</dbReference>
<evidence type="ECO:0000256" key="4">
    <source>
        <dbReference type="PIRNR" id="PIRNR006078"/>
    </source>
</evidence>
<dbReference type="OrthoDB" id="9774290at2"/>
<name>A0A2W2EGR1_9ACTN</name>
<dbReference type="GO" id="GO:0008887">
    <property type="term" value="F:glycerate kinase activity"/>
    <property type="evidence" value="ECO:0007669"/>
    <property type="project" value="UniProtKB-UniRule"/>
</dbReference>
<evidence type="ECO:0000313" key="6">
    <source>
        <dbReference type="EMBL" id="PZG21533.1"/>
    </source>
</evidence>
<dbReference type="InterPro" id="IPR018193">
    <property type="entry name" value="Glyc_kinase_flavodox-like_fold"/>
</dbReference>
<dbReference type="NCBIfam" id="TIGR00045">
    <property type="entry name" value="glycerate kinase"/>
    <property type="match status" value="1"/>
</dbReference>
<evidence type="ECO:0000313" key="7">
    <source>
        <dbReference type="Proteomes" id="UP000249304"/>
    </source>
</evidence>
<dbReference type="PANTHER" id="PTHR21599:SF0">
    <property type="entry name" value="GLYCERATE KINASE"/>
    <property type="match status" value="1"/>
</dbReference>
<protein>
    <submittedName>
        <fullName evidence="6">Glycerate kinase</fullName>
    </submittedName>
</protein>
<sequence length="432" mass="43649">MSPLRRALPGSEGNGPGCDDESRLPARSHRAGRRVRTLFIIRWEFVVVQHVLVAPDKFKGSLTAAEVASRVSAGLGVPTVELPVADGGDGTVDAAVAGGFGRITIEVTGPTGERVPASYAWQPTGTAVIELAEASGLRRLPGGHEPLTATSYGTGELIADAVRRGAKRVVLGLGGSACTDGGAGMAQALGARLLDAEGRDLPRGGAALKDLARIDLSGFLDISGVEFVVASDVDNPLLGPHGAAAVYGPQKGATPEDVTTLEAALARLAAVATTTHGLMGAVEHDGVPRAMGVAGAPGAGAAGGVGFAALTFLHAEIRPGIEYLLDLLGFGEVVLGARLVVTGEGSLDAQSLRGKAPVGVAQAAARAGVSVVAVCGRRTLTDAELKAAGIEAAYALTDLEPDTERCMAEAGPLLERLAARLAADRRLAEGAA</sequence>
<reference evidence="6 7" key="1">
    <citation type="submission" date="2018-01" db="EMBL/GenBank/DDBJ databases">
        <title>Draft genome sequence of Nonomuraea sp. KC333.</title>
        <authorList>
            <person name="Sahin N."/>
            <person name="Saygin H."/>
            <person name="Ay H."/>
        </authorList>
    </citation>
    <scope>NUCLEOTIDE SEQUENCE [LARGE SCALE GENOMIC DNA]</scope>
    <source>
        <strain evidence="6 7">KC333</strain>
    </source>
</reference>
<dbReference type="Proteomes" id="UP000249304">
    <property type="component" value="Unassembled WGS sequence"/>
</dbReference>
<dbReference type="PANTHER" id="PTHR21599">
    <property type="entry name" value="GLYCERATE KINASE"/>
    <property type="match status" value="1"/>
</dbReference>
<evidence type="ECO:0000256" key="3">
    <source>
        <dbReference type="ARBA" id="ARBA00022777"/>
    </source>
</evidence>
<evidence type="ECO:0000256" key="2">
    <source>
        <dbReference type="ARBA" id="ARBA00022679"/>
    </source>
</evidence>